<sequence length="137" mass="15979" precursor="true">MKFKFKVEFLYLLYLVLPFFIATMILSLSKSVVFSLKEAIIVVIILYLPIFIISLIFIFTSYCTVDDKGINIYYAGFLERIINFCDIENIEETEAGFNFLALANSKLKINVKGESYIFAIKEKDLFLETYYKNNIIE</sequence>
<dbReference type="HOGENOM" id="CLU_1861714_0_0_9"/>
<dbReference type="RefSeq" id="WP_014256415.1">
    <property type="nucleotide sequence ID" value="NC_016627.1"/>
</dbReference>
<dbReference type="Proteomes" id="UP000005435">
    <property type="component" value="Chromosome"/>
</dbReference>
<keyword evidence="1" id="KW-1133">Transmembrane helix</keyword>
<feature type="transmembrane region" description="Helical" evidence="1">
    <location>
        <begin position="40"/>
        <end position="65"/>
    </location>
</feature>
<evidence type="ECO:0000313" key="3">
    <source>
        <dbReference type="Proteomes" id="UP000005435"/>
    </source>
</evidence>
<reference evidence="2 3" key="2">
    <citation type="journal article" date="2012" name="Stand. Genomic Sci.">
        <title>Complete Genome Sequence of Clostridium clariflavum DSM 19732.</title>
        <authorList>
            <person name="Izquierdo J.A."/>
            <person name="Goodwin L."/>
            <person name="Davenport K.W."/>
            <person name="Teshima H."/>
            <person name="Bruce D."/>
            <person name="Detter C."/>
            <person name="Tapia R."/>
            <person name="Han S."/>
            <person name="Land M."/>
            <person name="Hauser L."/>
            <person name="Jeffries C.D."/>
            <person name="Han J."/>
            <person name="Pitluck S."/>
            <person name="Nolan M."/>
            <person name="Chen A."/>
            <person name="Huntemann M."/>
            <person name="Mavromatis K."/>
            <person name="Mikhailova N."/>
            <person name="Liolios K."/>
            <person name="Woyke T."/>
            <person name="Lynd L.R."/>
        </authorList>
    </citation>
    <scope>NUCLEOTIDE SEQUENCE [LARGE SCALE GENOMIC DNA]</scope>
    <source>
        <strain evidence="3">DSM 19732 / NBRC 101661 / EBR45</strain>
    </source>
</reference>
<dbReference type="EMBL" id="CP003065">
    <property type="protein sequence ID" value="AEV69883.1"/>
    <property type="molecule type" value="Genomic_DNA"/>
</dbReference>
<accession>G8LXG5</accession>
<evidence type="ECO:0000256" key="1">
    <source>
        <dbReference type="SAM" id="Phobius"/>
    </source>
</evidence>
<dbReference type="AlphaFoldDB" id="G8LXG5"/>
<gene>
    <name evidence="2" type="ordered locus">Clocl_3385</name>
</gene>
<keyword evidence="1" id="KW-0812">Transmembrane</keyword>
<proteinExistence type="predicted"/>
<keyword evidence="1" id="KW-0472">Membrane</keyword>
<reference evidence="3" key="1">
    <citation type="submission" date="2011-12" db="EMBL/GenBank/DDBJ databases">
        <title>Complete sequence of Clostridium clariflavum DSM 19732.</title>
        <authorList>
            <consortium name="US DOE Joint Genome Institute"/>
            <person name="Lucas S."/>
            <person name="Han J."/>
            <person name="Lapidus A."/>
            <person name="Cheng J.-F."/>
            <person name="Goodwin L."/>
            <person name="Pitluck S."/>
            <person name="Peters L."/>
            <person name="Teshima H."/>
            <person name="Detter J.C."/>
            <person name="Han C."/>
            <person name="Tapia R."/>
            <person name="Land M."/>
            <person name="Hauser L."/>
            <person name="Kyrpides N."/>
            <person name="Ivanova N."/>
            <person name="Pagani I."/>
            <person name="Kitzmiller T."/>
            <person name="Lynd L."/>
            <person name="Izquierdo J."/>
            <person name="Woyke T."/>
        </authorList>
    </citation>
    <scope>NUCLEOTIDE SEQUENCE [LARGE SCALE GENOMIC DNA]</scope>
    <source>
        <strain evidence="3">DSM 19732 / NBRC 101661 / EBR45</strain>
    </source>
</reference>
<dbReference type="OrthoDB" id="9982123at2"/>
<protein>
    <recommendedName>
        <fullName evidence="4">PH domain-containing protein</fullName>
    </recommendedName>
</protein>
<evidence type="ECO:0008006" key="4">
    <source>
        <dbReference type="Google" id="ProtNLM"/>
    </source>
</evidence>
<organism evidence="2 3">
    <name type="scientific">Acetivibrio clariflavus (strain DSM 19732 / NBRC 101661 / EBR45)</name>
    <name type="common">Clostridium clariflavum</name>
    <dbReference type="NCBI Taxonomy" id="720554"/>
    <lineage>
        <taxon>Bacteria</taxon>
        <taxon>Bacillati</taxon>
        <taxon>Bacillota</taxon>
        <taxon>Clostridia</taxon>
        <taxon>Eubacteriales</taxon>
        <taxon>Oscillospiraceae</taxon>
        <taxon>Acetivibrio</taxon>
    </lineage>
</organism>
<name>G8LXG5_ACECE</name>
<evidence type="ECO:0000313" key="2">
    <source>
        <dbReference type="EMBL" id="AEV69883.1"/>
    </source>
</evidence>
<feature type="transmembrane region" description="Helical" evidence="1">
    <location>
        <begin position="9"/>
        <end position="28"/>
    </location>
</feature>
<dbReference type="KEGG" id="ccl:Clocl_3385"/>
<keyword evidence="3" id="KW-1185">Reference proteome</keyword>